<dbReference type="PANTHER" id="PTHR45850">
    <property type="entry name" value="SORTING NEXIN FAMILY MEMBER"/>
    <property type="match status" value="1"/>
</dbReference>
<evidence type="ECO:0000259" key="3">
    <source>
        <dbReference type="PROSITE" id="PS50195"/>
    </source>
</evidence>
<dbReference type="Proteomes" id="UP000678499">
    <property type="component" value="Unassembled WGS sequence"/>
</dbReference>
<keyword evidence="5" id="KW-1185">Reference proteome</keyword>
<evidence type="ECO:0000256" key="1">
    <source>
        <dbReference type="ARBA" id="ARBA00010883"/>
    </source>
</evidence>
<evidence type="ECO:0000313" key="4">
    <source>
        <dbReference type="EMBL" id="CAD7278044.1"/>
    </source>
</evidence>
<gene>
    <name evidence="4" type="ORF">NMOB1V02_LOCUS5759</name>
</gene>
<dbReference type="Pfam" id="PF00787">
    <property type="entry name" value="PX"/>
    <property type="match status" value="1"/>
</dbReference>
<feature type="region of interest" description="Disordered" evidence="2">
    <location>
        <begin position="1"/>
        <end position="27"/>
    </location>
</feature>
<dbReference type="OrthoDB" id="9976382at2759"/>
<dbReference type="SUPFAM" id="SSF64268">
    <property type="entry name" value="PX domain"/>
    <property type="match status" value="1"/>
</dbReference>
<organism evidence="4">
    <name type="scientific">Notodromas monacha</name>
    <dbReference type="NCBI Taxonomy" id="399045"/>
    <lineage>
        <taxon>Eukaryota</taxon>
        <taxon>Metazoa</taxon>
        <taxon>Ecdysozoa</taxon>
        <taxon>Arthropoda</taxon>
        <taxon>Crustacea</taxon>
        <taxon>Oligostraca</taxon>
        <taxon>Ostracoda</taxon>
        <taxon>Podocopa</taxon>
        <taxon>Podocopida</taxon>
        <taxon>Cypridocopina</taxon>
        <taxon>Cypridoidea</taxon>
        <taxon>Cyprididae</taxon>
        <taxon>Notodromas</taxon>
    </lineage>
</organism>
<reference evidence="4" key="1">
    <citation type="submission" date="2020-11" db="EMBL/GenBank/DDBJ databases">
        <authorList>
            <person name="Tran Van P."/>
        </authorList>
    </citation>
    <scope>NUCLEOTIDE SEQUENCE</scope>
</reference>
<protein>
    <recommendedName>
        <fullName evidence="3">PX domain-containing protein</fullName>
    </recommendedName>
</protein>
<accession>A0A7R9BP31</accession>
<dbReference type="PANTHER" id="PTHR45850:SF2">
    <property type="entry name" value="SORTING NEXIN-5-LIKE"/>
    <property type="match status" value="1"/>
</dbReference>
<feature type="domain" description="PX" evidence="3">
    <location>
        <begin position="31"/>
        <end position="162"/>
    </location>
</feature>
<sequence length="401" mass="44996">MAAVGEDKEGEDVDSRSSDASTPEQCEEFRPRFRVEVLHNVIKDGEILKYTLNVTDLETGSLAATVKRQYEDFEYLEHCVSTSSRVDGVVAPAMPPRPPIDAAKAEEASRRVLGSCSRGLLGDEYRRSCRQLQRYVNALLEHRILGKDVALMEFLTKPDPPARAKVKKGILARLSDSLDARRATHPDCDEFFQKQRDWLTQFGPMISDANDKFDDLVAAECRMCGQLTHLTTALSFCLYPNTGANAFHNQFQARFSDALEAVKEGFEVMAYNDEATLSMCLDWYARSVESLNGMLFRRTCLMVDYETSNKNLDRAKPHKKEAAEKLKKDAEKAFEECSDVASLEIKKYHRARVQEMQDAICKYAEVQAMTSRDTYALLASAYAKFKELPSALNGSVVGSAS</sequence>
<dbReference type="EMBL" id="CAJPEX010001092">
    <property type="protein sequence ID" value="CAG0918196.1"/>
    <property type="molecule type" value="Genomic_DNA"/>
</dbReference>
<evidence type="ECO:0000313" key="5">
    <source>
        <dbReference type="Proteomes" id="UP000678499"/>
    </source>
</evidence>
<dbReference type="Gene3D" id="3.30.1520.10">
    <property type="entry name" value="Phox-like domain"/>
    <property type="match status" value="1"/>
</dbReference>
<dbReference type="AlphaFoldDB" id="A0A7R9BP31"/>
<name>A0A7R9BP31_9CRUS</name>
<dbReference type="InterPro" id="IPR036871">
    <property type="entry name" value="PX_dom_sf"/>
</dbReference>
<dbReference type="GO" id="GO:0035091">
    <property type="term" value="F:phosphatidylinositol binding"/>
    <property type="evidence" value="ECO:0007669"/>
    <property type="project" value="InterPro"/>
</dbReference>
<evidence type="ECO:0000256" key="2">
    <source>
        <dbReference type="SAM" id="MobiDB-lite"/>
    </source>
</evidence>
<comment type="similarity">
    <text evidence="1">Belongs to the sorting nexin family.</text>
</comment>
<dbReference type="InterPro" id="IPR027267">
    <property type="entry name" value="AH/BAR_dom_sf"/>
</dbReference>
<dbReference type="InterPro" id="IPR001683">
    <property type="entry name" value="PX_dom"/>
</dbReference>
<dbReference type="Gene3D" id="1.20.1270.60">
    <property type="entry name" value="Arfaptin homology (AH) domain/BAR domain"/>
    <property type="match status" value="1"/>
</dbReference>
<dbReference type="PROSITE" id="PS50195">
    <property type="entry name" value="PX"/>
    <property type="match status" value="1"/>
</dbReference>
<dbReference type="EMBL" id="OA883129">
    <property type="protein sequence ID" value="CAD7278044.1"/>
    <property type="molecule type" value="Genomic_DNA"/>
</dbReference>
<proteinExistence type="inferred from homology"/>